<dbReference type="Gene3D" id="6.10.250.2750">
    <property type="match status" value="1"/>
</dbReference>
<dbReference type="PANTHER" id="PTHR42905">
    <property type="entry name" value="PHOSPHOENOLPYRUVATE CARBOXYLASE"/>
    <property type="match status" value="1"/>
</dbReference>
<accession>A0A7V8SV16</accession>
<organism evidence="1 2">
    <name type="scientific">Candidatus Acidiferrum panamense</name>
    <dbReference type="NCBI Taxonomy" id="2741543"/>
    <lineage>
        <taxon>Bacteria</taxon>
        <taxon>Pseudomonadati</taxon>
        <taxon>Acidobacteriota</taxon>
        <taxon>Terriglobia</taxon>
        <taxon>Candidatus Acidiferrales</taxon>
        <taxon>Candidatus Acidiferrum</taxon>
    </lineage>
</organism>
<dbReference type="PANTHER" id="PTHR42905:SF16">
    <property type="entry name" value="CARBOXYPHOSPHONOENOLPYRUVATE PHOSPHONOMUTASE-LIKE PROTEIN (AFU_ORTHOLOGUE AFUA_5G07230)"/>
    <property type="match status" value="1"/>
</dbReference>
<dbReference type="InterPro" id="IPR015813">
    <property type="entry name" value="Pyrv/PenolPyrv_kinase-like_dom"/>
</dbReference>
<dbReference type="SUPFAM" id="SSF51621">
    <property type="entry name" value="Phosphoenolpyruvate/pyruvate domain"/>
    <property type="match status" value="1"/>
</dbReference>
<dbReference type="Pfam" id="PF13714">
    <property type="entry name" value="PEP_mutase"/>
    <property type="match status" value="1"/>
</dbReference>
<name>A0A7V8SV16_9BACT</name>
<evidence type="ECO:0000313" key="1">
    <source>
        <dbReference type="EMBL" id="MBA0083384.1"/>
    </source>
</evidence>
<evidence type="ECO:0000313" key="2">
    <source>
        <dbReference type="Proteomes" id="UP000567293"/>
    </source>
</evidence>
<dbReference type="CDD" id="cd00377">
    <property type="entry name" value="ICL_PEPM"/>
    <property type="match status" value="1"/>
</dbReference>
<proteinExistence type="predicted"/>
<dbReference type="AlphaFoldDB" id="A0A7V8SV16"/>
<dbReference type="InterPro" id="IPR040442">
    <property type="entry name" value="Pyrv_kinase-like_dom_sf"/>
</dbReference>
<keyword evidence="2" id="KW-1185">Reference proteome</keyword>
<gene>
    <name evidence="1" type="ORF">HRJ53_00150</name>
</gene>
<protein>
    <submittedName>
        <fullName evidence="1">Isocitrate lyase/phosphoenolpyruvate mutase family protein</fullName>
    </submittedName>
</protein>
<dbReference type="Proteomes" id="UP000567293">
    <property type="component" value="Unassembled WGS sequence"/>
</dbReference>
<dbReference type="GO" id="GO:0016829">
    <property type="term" value="F:lyase activity"/>
    <property type="evidence" value="ECO:0007669"/>
    <property type="project" value="UniProtKB-KW"/>
</dbReference>
<comment type="caution">
    <text evidence="1">The sequence shown here is derived from an EMBL/GenBank/DDBJ whole genome shotgun (WGS) entry which is preliminary data.</text>
</comment>
<reference evidence="1" key="1">
    <citation type="submission" date="2020-06" db="EMBL/GenBank/DDBJ databases">
        <title>Legume-microbial interactions unlock mineral nutrients during tropical forest succession.</title>
        <authorList>
            <person name="Epihov D.Z."/>
        </authorList>
    </citation>
    <scope>NUCLEOTIDE SEQUENCE [LARGE SCALE GENOMIC DNA]</scope>
    <source>
        <strain evidence="1">Pan2503</strain>
    </source>
</reference>
<dbReference type="InterPro" id="IPR039556">
    <property type="entry name" value="ICL/PEPM"/>
</dbReference>
<dbReference type="EMBL" id="JACDQQ010000015">
    <property type="protein sequence ID" value="MBA0083384.1"/>
    <property type="molecule type" value="Genomic_DNA"/>
</dbReference>
<sequence length="276" mass="28637">MAVTQLDKGNSFRALHQGTRAFVIANAWDAGSARVLAGLGFAAIATSSYATAGAYGTRDGRITRDQVLAHARAIVDATDLPVSADLESGFGATANDVAETYRHAAAVGLVGATIEDATPTSRKDKPLFDIGEATERVAAAVAATRKLGFPFMLTARAEGFRYGNTDLDDAIKRLQAYEKAGADVLMAPGLPDLASVKAVCAAIAKPFNFMVGIPGKSFTVAELEAAGVRRISLAGSLYRAAMGGLVAAARELKDKGTFGYVDTSLPSAELAGFMRG</sequence>
<keyword evidence="1" id="KW-0456">Lyase</keyword>
<dbReference type="Gene3D" id="3.20.20.60">
    <property type="entry name" value="Phosphoenolpyruvate-binding domains"/>
    <property type="match status" value="1"/>
</dbReference>